<accession>A0A1V1VFX6</accession>
<dbReference type="Proteomes" id="UP000218676">
    <property type="component" value="Chromosome 2"/>
</dbReference>
<evidence type="ECO:0000313" key="2">
    <source>
        <dbReference type="EMBL" id="QOD58734.1"/>
    </source>
</evidence>
<dbReference type="AlphaFoldDB" id="A0A1V1VFX6"/>
<reference evidence="3" key="2">
    <citation type="submission" date="2017-05" db="EMBL/GenBank/DDBJ databases">
        <title>Whole genome sequence of fish pathogenic bacteria, Photobacterium damselae subsp. piscicida, strain 91-197, isolated from hybrid striped bass (Morone sp.) in USA.</title>
        <authorList>
            <person name="Teru Y."/>
            <person name="Hikima J."/>
            <person name="Kono T."/>
            <person name="Sakai M."/>
            <person name="Takano T."/>
            <person name="Hawke J.P."/>
            <person name="Takeyama H."/>
            <person name="Aoki T."/>
        </authorList>
    </citation>
    <scope>NUCLEOTIDE SEQUENCE [LARGE SCALE GENOMIC DNA]</scope>
    <source>
        <strain evidence="3">91-197</strain>
    </source>
</reference>
<dbReference type="EMBL" id="CP061855">
    <property type="protein sequence ID" value="QOD58734.1"/>
    <property type="molecule type" value="Genomic_DNA"/>
</dbReference>
<evidence type="ECO:0000313" key="4">
    <source>
        <dbReference type="Proteomes" id="UP000516656"/>
    </source>
</evidence>
<protein>
    <submittedName>
        <fullName evidence="2">Uncharacterized protein</fullName>
    </submittedName>
</protein>
<organism evidence="2 4">
    <name type="scientific">Photobacterium damsela subsp. piscicida</name>
    <name type="common">Pasteurella piscicida</name>
    <dbReference type="NCBI Taxonomy" id="38294"/>
    <lineage>
        <taxon>Bacteria</taxon>
        <taxon>Pseudomonadati</taxon>
        <taxon>Pseudomonadota</taxon>
        <taxon>Gammaproteobacteria</taxon>
        <taxon>Vibrionales</taxon>
        <taxon>Vibrionaceae</taxon>
        <taxon>Photobacterium</taxon>
    </lineage>
</organism>
<proteinExistence type="predicted"/>
<gene>
    <name evidence="2" type="ORF">IC627_18220</name>
    <name evidence="1" type="ORF">PDPUS_2_00088</name>
</gene>
<sequence>MPAQLHNAYLGELYGIAFFQYFANNYHDSHYQEHWQLLTEIEELTAQLLEQGLKPLGIECTPHNSEMEQKGISDAKKWQTLTWPDLIKTMVDWVAPYQIRYQQQSDLATEHKELYKLVADHENAIYNYLVAEHQGNGDSLTILRQFIAAYR</sequence>
<evidence type="ECO:0000313" key="3">
    <source>
        <dbReference type="Proteomes" id="UP000218676"/>
    </source>
</evidence>
<dbReference type="Proteomes" id="UP000516656">
    <property type="component" value="Chromosome 2"/>
</dbReference>
<reference evidence="1" key="1">
    <citation type="journal article" date="2017" name="Genome Announc.">
        <title>Whole-Genome Sequence of Photobacterium damselae subsp. piscicida Strain 91-197, Isolated from Hybrid Striped Bass (Morone sp.) in the United States.</title>
        <authorList>
            <person name="Teru Y."/>
            <person name="Hikima J."/>
            <person name="Kono T."/>
            <person name="Sakai M."/>
            <person name="Takano T."/>
            <person name="Hawke J.P."/>
            <person name="Takeyama H."/>
            <person name="Aoki T."/>
        </authorList>
    </citation>
    <scope>NUCLEOTIDE SEQUENCE</scope>
    <source>
        <strain evidence="1">91-197</strain>
    </source>
</reference>
<dbReference type="EMBL" id="AP018046">
    <property type="protein sequence ID" value="BAX54674.1"/>
    <property type="molecule type" value="Genomic_DNA"/>
</dbReference>
<dbReference type="RefSeq" id="WP_086959190.1">
    <property type="nucleotide sequence ID" value="NZ_AP018046.1"/>
</dbReference>
<name>A0A1V1VFX6_PHODP</name>
<reference evidence="2 4" key="3">
    <citation type="submission" date="2020-09" db="EMBL/GenBank/DDBJ databases">
        <title>Complete, closed and curated genome sequences of Photobacterium damselae subsp. piscicida isolates from Australia indicate localised evolution and additional plasmid-borne pathogenicity mechanisms.</title>
        <authorList>
            <person name="Baseggio L."/>
            <person name="Silayeva O."/>
            <person name="Buller N."/>
            <person name="Landos M."/>
            <person name="Engelstaedter J."/>
            <person name="Barnes A.C."/>
        </authorList>
    </citation>
    <scope>NUCLEOTIDE SEQUENCE [LARGE SCALE GENOMIC DNA]</scope>
    <source>
        <strain evidence="2 4">AS-16-0540-1</strain>
    </source>
</reference>
<evidence type="ECO:0000313" key="1">
    <source>
        <dbReference type="EMBL" id="BAX54674.1"/>
    </source>
</evidence>